<dbReference type="EMBL" id="BRXZ01001758">
    <property type="protein sequence ID" value="GMH46258.1"/>
    <property type="molecule type" value="Genomic_DNA"/>
</dbReference>
<keyword evidence="3" id="KW-1185">Reference proteome</keyword>
<organism evidence="2 3">
    <name type="scientific">Triparma retinervis</name>
    <dbReference type="NCBI Taxonomy" id="2557542"/>
    <lineage>
        <taxon>Eukaryota</taxon>
        <taxon>Sar</taxon>
        <taxon>Stramenopiles</taxon>
        <taxon>Ochrophyta</taxon>
        <taxon>Bolidophyceae</taxon>
        <taxon>Parmales</taxon>
        <taxon>Triparmaceae</taxon>
        <taxon>Triparma</taxon>
    </lineage>
</organism>
<feature type="compositionally biased region" description="Basic and acidic residues" evidence="1">
    <location>
        <begin position="193"/>
        <end position="209"/>
    </location>
</feature>
<comment type="caution">
    <text evidence="2">The sequence shown here is derived from an EMBL/GenBank/DDBJ whole genome shotgun (WGS) entry which is preliminary data.</text>
</comment>
<evidence type="ECO:0000256" key="1">
    <source>
        <dbReference type="SAM" id="MobiDB-lite"/>
    </source>
</evidence>
<reference evidence="2" key="1">
    <citation type="submission" date="2022-07" db="EMBL/GenBank/DDBJ databases">
        <title>Genome analysis of Parmales, a sister group of diatoms, reveals the evolutionary specialization of diatoms from phago-mixotrophs to photoautotrophs.</title>
        <authorList>
            <person name="Ban H."/>
            <person name="Sato S."/>
            <person name="Yoshikawa S."/>
            <person name="Kazumasa Y."/>
            <person name="Nakamura Y."/>
            <person name="Ichinomiya M."/>
            <person name="Saitoh K."/>
            <person name="Sato N."/>
            <person name="Blanc-Mathieu R."/>
            <person name="Endo H."/>
            <person name="Kuwata A."/>
            <person name="Ogata H."/>
        </authorList>
    </citation>
    <scope>NUCLEOTIDE SEQUENCE</scope>
</reference>
<evidence type="ECO:0000313" key="2">
    <source>
        <dbReference type="EMBL" id="GMH46258.1"/>
    </source>
</evidence>
<proteinExistence type="predicted"/>
<name>A0A9W7DPR4_9STRA</name>
<dbReference type="Proteomes" id="UP001165082">
    <property type="component" value="Unassembled WGS sequence"/>
</dbReference>
<sequence>MNASRSLEQWRERKGVKFNFGEWDDEERWREPILKYPRKWSRRVMEVKGGWAIPWEEDEGKWTYVKGVRVDEEEVRRLNGVLDAKEEEVVAARQAIKERDQTIHEKRKTIEENRKTMKEMRMTMAKMEEENKQLRLQVQGEEEETEEEEEKEVEEEVEEKKGGDGAEAETPMGGAGCETNPRERVKRRNSITKFEEDGAEKTTKPDGSVHRFASLHRATRSAFLYVASALLAA</sequence>
<dbReference type="AlphaFoldDB" id="A0A9W7DPR4"/>
<gene>
    <name evidence="2" type="ORF">TrRE_jg571</name>
</gene>
<feature type="compositionally biased region" description="Acidic residues" evidence="1">
    <location>
        <begin position="140"/>
        <end position="157"/>
    </location>
</feature>
<accession>A0A9W7DPR4</accession>
<evidence type="ECO:0000313" key="3">
    <source>
        <dbReference type="Proteomes" id="UP001165082"/>
    </source>
</evidence>
<protein>
    <submittedName>
        <fullName evidence="2">Uncharacterized protein</fullName>
    </submittedName>
</protein>
<feature type="region of interest" description="Disordered" evidence="1">
    <location>
        <begin position="125"/>
        <end position="210"/>
    </location>
</feature>